<dbReference type="GeneID" id="47101370"/>
<evidence type="ECO:0000313" key="1">
    <source>
        <dbReference type="EMBL" id="KIF52029.1"/>
    </source>
</evidence>
<dbReference type="AlphaFoldDB" id="A0A0C1Z790"/>
<dbReference type="Gene3D" id="2.60.40.4150">
    <property type="entry name" value="Type VI secretion system, lipoprotein SciN"/>
    <property type="match status" value="1"/>
</dbReference>
<evidence type="ECO:0000313" key="2">
    <source>
        <dbReference type="Proteomes" id="UP000031586"/>
    </source>
</evidence>
<sequence length="160" mass="17686">MKIWLSLLAFALVGCSSDPTPVVTQYQLAVSAEKTINPSVNNSTNPVVVRLYQLTDAQQFKQLPFIDLYNDDVSLLGANLVSKQVLPVVMPDSNSKQTLDINKTTQYIGVLVEFAEYDASTATVVTTTPQEEEQYIQLKISGNKAALQTVTPDSPWWDVF</sequence>
<protein>
    <submittedName>
        <fullName evidence="1">Type VI secretion protein</fullName>
    </submittedName>
</protein>
<dbReference type="Proteomes" id="UP000031586">
    <property type="component" value="Unassembled WGS sequence"/>
</dbReference>
<dbReference type="Pfam" id="PF12790">
    <property type="entry name" value="T6SS-SciN"/>
    <property type="match status" value="1"/>
</dbReference>
<accession>A0A0C1Z790</accession>
<name>A0A0C1Z790_9VIBR</name>
<organism evidence="1 2">
    <name type="scientific">Vibrio owensii CAIM 1854 = LMG 25443</name>
    <dbReference type="NCBI Taxonomy" id="1229493"/>
    <lineage>
        <taxon>Bacteria</taxon>
        <taxon>Pseudomonadati</taxon>
        <taxon>Pseudomonadota</taxon>
        <taxon>Gammaproteobacteria</taxon>
        <taxon>Vibrionales</taxon>
        <taxon>Vibrionaceae</taxon>
        <taxon>Vibrio</taxon>
    </lineage>
</organism>
<dbReference type="NCBIfam" id="TIGR03352">
    <property type="entry name" value="VI_chp_3"/>
    <property type="match status" value="1"/>
</dbReference>
<dbReference type="InterPro" id="IPR038706">
    <property type="entry name" value="Type_VI_SciN-like_sf"/>
</dbReference>
<proteinExistence type="predicted"/>
<dbReference type="PATRIC" id="fig|1229493.5.peg.2302"/>
<comment type="caution">
    <text evidence="1">The sequence shown here is derived from an EMBL/GenBank/DDBJ whole genome shotgun (WGS) entry which is preliminary data.</text>
</comment>
<dbReference type="PANTHER" id="PTHR37625:SF4">
    <property type="entry name" value="OUTER MEMBRANE LIPOPROTEIN"/>
    <property type="match status" value="1"/>
</dbReference>
<dbReference type="PROSITE" id="PS51257">
    <property type="entry name" value="PROKAR_LIPOPROTEIN"/>
    <property type="match status" value="1"/>
</dbReference>
<dbReference type="PANTHER" id="PTHR37625">
    <property type="entry name" value="OUTER MEMBRANE LIPOPROTEIN-RELATED"/>
    <property type="match status" value="1"/>
</dbReference>
<dbReference type="RefSeq" id="WP_005451918.1">
    <property type="nucleotide sequence ID" value="NZ_BAOH01000128.1"/>
</dbReference>
<dbReference type="EMBL" id="JPRD01000025">
    <property type="protein sequence ID" value="KIF52029.1"/>
    <property type="molecule type" value="Genomic_DNA"/>
</dbReference>
<reference evidence="1 2" key="1">
    <citation type="submission" date="2014-07" db="EMBL/GenBank/DDBJ databases">
        <title>Unique and conserved regions in Vibrio harveyi and related species in comparison with the shrimp pathogen Vibrio harveyi CAIM 1792.</title>
        <authorList>
            <person name="Espinoza-Valles I."/>
            <person name="Vora G."/>
            <person name="Leekitcharoenphon P."/>
            <person name="Ussery D."/>
            <person name="Hoj L."/>
            <person name="Gomez-Gil B."/>
        </authorList>
    </citation>
    <scope>NUCLEOTIDE SEQUENCE [LARGE SCALE GENOMIC DNA]</scope>
    <source>
        <strain evidence="2">CAIM 1854 / LMG 25443</strain>
    </source>
</reference>
<gene>
    <name evidence="1" type="ORF">H735_15765</name>
</gene>
<dbReference type="InterPro" id="IPR017734">
    <property type="entry name" value="T6SS_SciN"/>
</dbReference>